<evidence type="ECO:0000313" key="2">
    <source>
        <dbReference type="Proteomes" id="UP000027946"/>
    </source>
</evidence>
<sequence length="65" mass="7631">MWVQISAGLAPVECCSFVYLYTKLLKKECMQRGIEVEVLDYSKGYKKDTFKSVFLRLRGDQFKEI</sequence>
<dbReference type="STRING" id="1121324.CLIT_23c04870"/>
<protein>
    <submittedName>
        <fullName evidence="1">Uncharacterized protein</fullName>
    </submittedName>
</protein>
<organism evidence="1 2">
    <name type="scientific">Peptoclostridium litorale DSM 5388</name>
    <dbReference type="NCBI Taxonomy" id="1121324"/>
    <lineage>
        <taxon>Bacteria</taxon>
        <taxon>Bacillati</taxon>
        <taxon>Bacillota</taxon>
        <taxon>Clostridia</taxon>
        <taxon>Peptostreptococcales</taxon>
        <taxon>Peptoclostridiaceae</taxon>
        <taxon>Peptoclostridium</taxon>
    </lineage>
</organism>
<gene>
    <name evidence="1" type="ORF">CLIT_23c04870</name>
</gene>
<dbReference type="EMBL" id="JJMM01000026">
    <property type="protein sequence ID" value="KDR94214.1"/>
    <property type="molecule type" value="Genomic_DNA"/>
</dbReference>
<reference evidence="1 2" key="1">
    <citation type="submission" date="2014-03" db="EMBL/GenBank/DDBJ databases">
        <title>Genome sequence of Clostridium litorale W6, DSM 5388.</title>
        <authorList>
            <person name="Poehlein A."/>
            <person name="Jagirdar A."/>
            <person name="Khonsari B."/>
            <person name="Chibani C.M."/>
            <person name="Gutierrez Gutierrez D.A."/>
            <person name="Davydova E."/>
            <person name="Alghaithi H.S."/>
            <person name="Nair K.P."/>
            <person name="Dhamotharan K."/>
            <person name="Chandran L."/>
            <person name="G W."/>
            <person name="Daniel R."/>
        </authorList>
    </citation>
    <scope>NUCLEOTIDE SEQUENCE [LARGE SCALE GENOMIC DNA]</scope>
    <source>
        <strain evidence="1 2">W6</strain>
    </source>
</reference>
<name>A0A069RAY6_PEPLI</name>
<dbReference type="SUPFAM" id="SSF75620">
    <property type="entry name" value="Release factor"/>
    <property type="match status" value="1"/>
</dbReference>
<dbReference type="OrthoDB" id="9815709at2"/>
<dbReference type="InterPro" id="IPR045853">
    <property type="entry name" value="Pep_chain_release_fac_I_sf"/>
</dbReference>
<accession>A0A069RAY6</accession>
<dbReference type="eggNOG" id="COG1186">
    <property type="taxonomic scope" value="Bacteria"/>
</dbReference>
<dbReference type="Proteomes" id="UP000027946">
    <property type="component" value="Unassembled WGS sequence"/>
</dbReference>
<evidence type="ECO:0000313" key="1">
    <source>
        <dbReference type="EMBL" id="KDR94214.1"/>
    </source>
</evidence>
<comment type="caution">
    <text evidence="1">The sequence shown here is derived from an EMBL/GenBank/DDBJ whole genome shotgun (WGS) entry which is preliminary data.</text>
</comment>
<keyword evidence="2" id="KW-1185">Reference proteome</keyword>
<dbReference type="AlphaFoldDB" id="A0A069RAY6"/>
<dbReference type="RefSeq" id="WP_052636444.1">
    <property type="nucleotide sequence ID" value="NZ_FSRH01000003.1"/>
</dbReference>
<proteinExistence type="predicted"/>